<evidence type="ECO:0000313" key="9">
    <source>
        <dbReference type="Proteomes" id="UP000607559"/>
    </source>
</evidence>
<evidence type="ECO:0000256" key="1">
    <source>
        <dbReference type="ARBA" id="ARBA00022729"/>
    </source>
</evidence>
<dbReference type="PANTHER" id="PTHR36845">
    <property type="entry name" value="HYDROLASE, PUTATIVE (AFU_ORTHOLOGUE AFUA_7G05090)-RELATED"/>
    <property type="match status" value="1"/>
</dbReference>
<gene>
    <name evidence="8" type="ORF">GCM10011511_18550</name>
</gene>
<name>A0A8J2UBW5_9BACT</name>
<dbReference type="InterPro" id="IPR008397">
    <property type="entry name" value="Alginate_lyase_dom"/>
</dbReference>
<feature type="chain" id="PRO_5035246123" description="Alginate lyase domain-containing protein" evidence="6">
    <location>
        <begin position="21"/>
        <end position="773"/>
    </location>
</feature>
<dbReference type="GO" id="GO:0042597">
    <property type="term" value="C:periplasmic space"/>
    <property type="evidence" value="ECO:0007669"/>
    <property type="project" value="InterPro"/>
</dbReference>
<evidence type="ECO:0000313" key="8">
    <source>
        <dbReference type="EMBL" id="GGA95473.1"/>
    </source>
</evidence>
<dbReference type="SUPFAM" id="SSF48230">
    <property type="entry name" value="Chondroitin AC/alginate lyase"/>
    <property type="match status" value="1"/>
</dbReference>
<dbReference type="Gene3D" id="1.50.10.10">
    <property type="match status" value="1"/>
</dbReference>
<dbReference type="GO" id="GO:0000272">
    <property type="term" value="P:polysaccharide catabolic process"/>
    <property type="evidence" value="ECO:0007669"/>
    <property type="project" value="TreeGrafter"/>
</dbReference>
<keyword evidence="3" id="KW-0456">Lyase</keyword>
<organism evidence="8 9">
    <name type="scientific">Puia dinghuensis</name>
    <dbReference type="NCBI Taxonomy" id="1792502"/>
    <lineage>
        <taxon>Bacteria</taxon>
        <taxon>Pseudomonadati</taxon>
        <taxon>Bacteroidota</taxon>
        <taxon>Chitinophagia</taxon>
        <taxon>Chitinophagales</taxon>
        <taxon>Chitinophagaceae</taxon>
        <taxon>Puia</taxon>
    </lineage>
</organism>
<evidence type="ECO:0000259" key="7">
    <source>
        <dbReference type="Pfam" id="PF05426"/>
    </source>
</evidence>
<dbReference type="InterPro" id="IPR008928">
    <property type="entry name" value="6-hairpin_glycosidase_sf"/>
</dbReference>
<reference evidence="8" key="1">
    <citation type="journal article" date="2014" name="Int. J. Syst. Evol. Microbiol.">
        <title>Complete genome sequence of Corynebacterium casei LMG S-19264T (=DSM 44701T), isolated from a smear-ripened cheese.</title>
        <authorList>
            <consortium name="US DOE Joint Genome Institute (JGI-PGF)"/>
            <person name="Walter F."/>
            <person name="Albersmeier A."/>
            <person name="Kalinowski J."/>
            <person name="Ruckert C."/>
        </authorList>
    </citation>
    <scope>NUCLEOTIDE SEQUENCE</scope>
    <source>
        <strain evidence="8">CGMCC 1.15448</strain>
    </source>
</reference>
<dbReference type="PANTHER" id="PTHR36845:SF1">
    <property type="entry name" value="HYDROLASE, PUTATIVE (AFU_ORTHOLOGUE AFUA_7G05090)-RELATED"/>
    <property type="match status" value="1"/>
</dbReference>
<proteinExistence type="inferred from homology"/>
<protein>
    <recommendedName>
        <fullName evidence="7">Alginate lyase domain-containing protein</fullName>
    </recommendedName>
</protein>
<dbReference type="GO" id="GO:0016829">
    <property type="term" value="F:lyase activity"/>
    <property type="evidence" value="ECO:0007669"/>
    <property type="project" value="UniProtKB-KW"/>
</dbReference>
<evidence type="ECO:0000256" key="5">
    <source>
        <dbReference type="SAM" id="MobiDB-lite"/>
    </source>
</evidence>
<feature type="domain" description="Alginate lyase" evidence="7">
    <location>
        <begin position="47"/>
        <end position="324"/>
    </location>
</feature>
<feature type="signal peptide" evidence="6">
    <location>
        <begin position="1"/>
        <end position="20"/>
    </location>
</feature>
<dbReference type="EMBL" id="BMJC01000002">
    <property type="protein sequence ID" value="GGA95473.1"/>
    <property type="molecule type" value="Genomic_DNA"/>
</dbReference>
<evidence type="ECO:0000256" key="2">
    <source>
        <dbReference type="ARBA" id="ARBA00022801"/>
    </source>
</evidence>
<keyword evidence="9" id="KW-1185">Reference proteome</keyword>
<evidence type="ECO:0000256" key="3">
    <source>
        <dbReference type="ARBA" id="ARBA00023239"/>
    </source>
</evidence>
<dbReference type="Gene3D" id="1.50.10.100">
    <property type="entry name" value="Chondroitin AC/alginate lyase"/>
    <property type="match status" value="1"/>
</dbReference>
<dbReference type="SUPFAM" id="SSF48208">
    <property type="entry name" value="Six-hairpin glycosidases"/>
    <property type="match status" value="1"/>
</dbReference>
<keyword evidence="2" id="KW-0378">Hydrolase</keyword>
<dbReference type="InterPro" id="IPR012341">
    <property type="entry name" value="6hp_glycosidase-like_sf"/>
</dbReference>
<comment type="similarity">
    <text evidence="4">Belongs to the glycosyl hydrolase 88 family.</text>
</comment>
<evidence type="ECO:0000256" key="6">
    <source>
        <dbReference type="SAM" id="SignalP"/>
    </source>
</evidence>
<dbReference type="InterPro" id="IPR052369">
    <property type="entry name" value="UG_Glycosaminoglycan_Hydrolase"/>
</dbReference>
<evidence type="ECO:0000256" key="4">
    <source>
        <dbReference type="ARBA" id="ARBA00038358"/>
    </source>
</evidence>
<dbReference type="GO" id="GO:0052757">
    <property type="term" value="F:chondroitin hydrolase activity"/>
    <property type="evidence" value="ECO:0007669"/>
    <property type="project" value="TreeGrafter"/>
</dbReference>
<feature type="region of interest" description="Disordered" evidence="5">
    <location>
        <begin position="413"/>
        <end position="435"/>
    </location>
</feature>
<dbReference type="Pfam" id="PF05426">
    <property type="entry name" value="Alginate_lyase"/>
    <property type="match status" value="1"/>
</dbReference>
<sequence>MRKLLFLLFLAGIQVLGAKAQDAVVIKTLKASIMKEAAEAMKEAPVTVTAAHSERSAGGRHDFFSEADYFWPNPASPDSPYINKDGQTNPGNFVAHRLAMIRLSRLVGGLASAWMITHDDRYVRQALAHCKAWFVDTATMMNPDLQFAQAIKGRVTGRSYGIIDTIHLMEVVQGLETMEASEAMDKDLLEKIKAWFSRYLSWLTSHPYGLTEMNAANNHSTCWFMQVAAFARFTGNDGLLNFCRTRYKTVLLPKQMAPDGSFPLELRRTKPYGYSLFNLDAMVMLCQILSTPGDDLWHFQADSGKSIEKGIGYLYPYIADKRKWPLKPDVMYWDQWPVAQPALVFGALAFGRKDWLETWRKLDHMPENAEVIRNLPVRHPLIWMKKEPSPVDMKAVMADVEAQTRVMLKEIDSVKPGGSGASGGGAEPGSLPFSPRTIENGRLKLVASRDWTSGFFPGELWFLYHYTGNPEWENQAMLFTAAMEREKTNATTHDMGFKINSSVGTGYRFSHDVNYKAVMIEAARTLSTRFNPKIGCIRSWDHHRELWQFPVIIDNMINLELLFEATRLSGDSSFYRIAVSHANTTMKNHFRKDYSSYHVVEYDTVTGQVRRKMTWQGFSDSSAWARGQAWGLYGYTMCYRYTHDARYLMQAEHIAAYILHHPRLPADKVPYWDLDAPGTDQPRDASAAAVMASGLYELSGYSRMGSEYRSAADAMLVSLTKDYRAPVGSNRGFILLHSTGGKPTNTEVDVPLCYADYYYLEALERSGDAKIVE</sequence>
<dbReference type="AlphaFoldDB" id="A0A8J2UBW5"/>
<accession>A0A8J2UBW5</accession>
<dbReference type="Proteomes" id="UP000607559">
    <property type="component" value="Unassembled WGS sequence"/>
</dbReference>
<dbReference type="RefSeq" id="WP_229688846.1">
    <property type="nucleotide sequence ID" value="NZ_BMJC01000002.1"/>
</dbReference>
<keyword evidence="1 6" id="KW-0732">Signal</keyword>
<dbReference type="InterPro" id="IPR008929">
    <property type="entry name" value="Chondroitin_lyas"/>
</dbReference>
<feature type="compositionally biased region" description="Gly residues" evidence="5">
    <location>
        <begin position="417"/>
        <end position="427"/>
    </location>
</feature>
<comment type="caution">
    <text evidence="8">The sequence shown here is derived from an EMBL/GenBank/DDBJ whole genome shotgun (WGS) entry which is preliminary data.</text>
</comment>
<reference evidence="8" key="2">
    <citation type="submission" date="2020-09" db="EMBL/GenBank/DDBJ databases">
        <authorList>
            <person name="Sun Q."/>
            <person name="Zhou Y."/>
        </authorList>
    </citation>
    <scope>NUCLEOTIDE SEQUENCE</scope>
    <source>
        <strain evidence="8">CGMCC 1.15448</strain>
    </source>
</reference>